<protein>
    <recommendedName>
        <fullName evidence="4">Metallothionein-like protein</fullName>
    </recommendedName>
</protein>
<comment type="caution">
    <text evidence="5">The sequence shown here is derived from an EMBL/GenBank/DDBJ whole genome shotgun (WGS) entry which is preliminary data.</text>
</comment>
<keyword evidence="2 4" id="KW-0479">Metal-binding</keyword>
<dbReference type="InterPro" id="IPR000347">
    <property type="entry name" value="Metalthion_15p"/>
</dbReference>
<evidence type="ECO:0000313" key="6">
    <source>
        <dbReference type="Proteomes" id="UP001085076"/>
    </source>
</evidence>
<evidence type="ECO:0000256" key="3">
    <source>
        <dbReference type="ARBA" id="ARBA00022851"/>
    </source>
</evidence>
<comment type="function">
    <text evidence="4">Metallothioneins have a high content of cysteine residues that bind various heavy metals.</text>
</comment>
<evidence type="ECO:0000313" key="5">
    <source>
        <dbReference type="EMBL" id="KAJ0979501.1"/>
    </source>
</evidence>
<dbReference type="Proteomes" id="UP001085076">
    <property type="component" value="Miscellaneous, Linkage group lg03"/>
</dbReference>
<organism evidence="5 6">
    <name type="scientific">Dioscorea zingiberensis</name>
    <dbReference type="NCBI Taxonomy" id="325984"/>
    <lineage>
        <taxon>Eukaryota</taxon>
        <taxon>Viridiplantae</taxon>
        <taxon>Streptophyta</taxon>
        <taxon>Embryophyta</taxon>
        <taxon>Tracheophyta</taxon>
        <taxon>Spermatophyta</taxon>
        <taxon>Magnoliopsida</taxon>
        <taxon>Liliopsida</taxon>
        <taxon>Dioscoreales</taxon>
        <taxon>Dioscoreaceae</taxon>
        <taxon>Dioscorea</taxon>
    </lineage>
</organism>
<evidence type="ECO:0000256" key="4">
    <source>
        <dbReference type="RuleBase" id="RU369052"/>
    </source>
</evidence>
<name>A0A9D5HK78_9LILI</name>
<accession>A0A9D5HK78</accession>
<dbReference type="AlphaFoldDB" id="A0A9D5HK78"/>
<dbReference type="GO" id="GO:0046872">
    <property type="term" value="F:metal ion binding"/>
    <property type="evidence" value="ECO:0007669"/>
    <property type="project" value="UniProtKB-UniRule"/>
</dbReference>
<evidence type="ECO:0000256" key="1">
    <source>
        <dbReference type="ARBA" id="ARBA00005802"/>
    </source>
</evidence>
<keyword evidence="3 4" id="KW-0480">Metal-thiolate cluster</keyword>
<reference evidence="5" key="1">
    <citation type="submission" date="2021-03" db="EMBL/GenBank/DDBJ databases">
        <authorList>
            <person name="Li Z."/>
            <person name="Yang C."/>
        </authorList>
    </citation>
    <scope>NUCLEOTIDE SEQUENCE</scope>
    <source>
        <strain evidence="5">Dzin_1.0</strain>
        <tissue evidence="5">Leaf</tissue>
    </source>
</reference>
<dbReference type="PANTHER" id="PTHR33543:SF33">
    <property type="entry name" value="METALLOTHIONEIN-LIKE PROTEIN 2B"/>
    <property type="match status" value="1"/>
</dbReference>
<comment type="similarity">
    <text evidence="1 4">Belongs to the metallothionein superfamily. Type 15 family.</text>
</comment>
<gene>
    <name evidence="5" type="ORF">J5N97_014975</name>
</gene>
<dbReference type="Pfam" id="PF01439">
    <property type="entry name" value="Metallothio_2"/>
    <property type="match status" value="1"/>
</dbReference>
<proteinExistence type="inferred from homology"/>
<reference evidence="5" key="2">
    <citation type="journal article" date="2022" name="Hortic Res">
        <title>The genome of Dioscorea zingiberensis sheds light on the biosynthesis, origin and evolution of the medicinally important diosgenin saponins.</title>
        <authorList>
            <person name="Li Y."/>
            <person name="Tan C."/>
            <person name="Li Z."/>
            <person name="Guo J."/>
            <person name="Li S."/>
            <person name="Chen X."/>
            <person name="Wang C."/>
            <person name="Dai X."/>
            <person name="Yang H."/>
            <person name="Song W."/>
            <person name="Hou L."/>
            <person name="Xu J."/>
            <person name="Tong Z."/>
            <person name="Xu A."/>
            <person name="Yuan X."/>
            <person name="Wang W."/>
            <person name="Yang Q."/>
            <person name="Chen L."/>
            <person name="Sun Z."/>
            <person name="Wang K."/>
            <person name="Pan B."/>
            <person name="Chen J."/>
            <person name="Bao Y."/>
            <person name="Liu F."/>
            <person name="Qi X."/>
            <person name="Gang D.R."/>
            <person name="Wen J."/>
            <person name="Li J."/>
        </authorList>
    </citation>
    <scope>NUCLEOTIDE SEQUENCE</scope>
    <source>
        <strain evidence="5">Dzin_1.0</strain>
    </source>
</reference>
<dbReference type="OrthoDB" id="770239at2759"/>
<evidence type="ECO:0000256" key="2">
    <source>
        <dbReference type="ARBA" id="ARBA00022723"/>
    </source>
</evidence>
<keyword evidence="6" id="KW-1185">Reference proteome</keyword>
<dbReference type="PANTHER" id="PTHR33543">
    <property type="entry name" value="METALLOTHIONEIN-LIKE PROTEIN 2A"/>
    <property type="match status" value="1"/>
</dbReference>
<dbReference type="EMBL" id="JAGGNH010000003">
    <property type="protein sequence ID" value="KAJ0979501.1"/>
    <property type="molecule type" value="Genomic_DNA"/>
</dbReference>
<sequence length="166" mass="17601">MSGCGGNCSCGDDCKCGSGCKCGKMYPDLGVEKMSTTQTMILGVAPAKEQFEGFEMATGSENGGCNCGSSCSCDPCKARMQLNILKPDHAVMDSSGTISNLEFLLASPHGSNSQRDAGPVSSKGLKQRIQDLIQENKKGHQHVSMDGLLHKIPYGQGFWKCEGRKA</sequence>